<protein>
    <submittedName>
        <fullName evidence="2">Uncharacterized protein</fullName>
    </submittedName>
</protein>
<dbReference type="EMBL" id="JACHLK010000006">
    <property type="protein sequence ID" value="MBB6560707.1"/>
    <property type="molecule type" value="Genomic_DNA"/>
</dbReference>
<feature type="transmembrane region" description="Helical" evidence="1">
    <location>
        <begin position="490"/>
        <end position="507"/>
    </location>
</feature>
<name>A0A7X0PFP6_9BURK</name>
<feature type="transmembrane region" description="Helical" evidence="1">
    <location>
        <begin position="412"/>
        <end position="433"/>
    </location>
</feature>
<feature type="transmembrane region" description="Helical" evidence="1">
    <location>
        <begin position="513"/>
        <end position="530"/>
    </location>
</feature>
<feature type="transmembrane region" description="Helical" evidence="1">
    <location>
        <begin position="620"/>
        <end position="638"/>
    </location>
</feature>
<feature type="transmembrane region" description="Helical" evidence="1">
    <location>
        <begin position="439"/>
        <end position="459"/>
    </location>
</feature>
<gene>
    <name evidence="2" type="ORF">HNP48_003383</name>
</gene>
<feature type="transmembrane region" description="Helical" evidence="1">
    <location>
        <begin position="146"/>
        <end position="166"/>
    </location>
</feature>
<feature type="transmembrane region" description="Helical" evidence="1">
    <location>
        <begin position="276"/>
        <end position="294"/>
    </location>
</feature>
<feature type="transmembrane region" description="Helical" evidence="1">
    <location>
        <begin position="537"/>
        <end position="557"/>
    </location>
</feature>
<organism evidence="2 3">
    <name type="scientific">Acidovorax soli</name>
    <dbReference type="NCBI Taxonomy" id="592050"/>
    <lineage>
        <taxon>Bacteria</taxon>
        <taxon>Pseudomonadati</taxon>
        <taxon>Pseudomonadota</taxon>
        <taxon>Betaproteobacteria</taxon>
        <taxon>Burkholderiales</taxon>
        <taxon>Comamonadaceae</taxon>
        <taxon>Acidovorax</taxon>
    </lineage>
</organism>
<evidence type="ECO:0000313" key="3">
    <source>
        <dbReference type="Proteomes" id="UP000575083"/>
    </source>
</evidence>
<keyword evidence="3" id="KW-1185">Reference proteome</keyword>
<accession>A0A7X0PFP6</accession>
<dbReference type="AlphaFoldDB" id="A0A7X0PFP6"/>
<proteinExistence type="predicted"/>
<comment type="caution">
    <text evidence="2">The sequence shown here is derived from an EMBL/GenBank/DDBJ whole genome shotgun (WGS) entry which is preliminary data.</text>
</comment>
<evidence type="ECO:0000313" key="2">
    <source>
        <dbReference type="EMBL" id="MBB6560707.1"/>
    </source>
</evidence>
<keyword evidence="1" id="KW-0812">Transmembrane</keyword>
<sequence length="647" mass="68040">MTRIRRPWAPATRLGIAALVLLLLAACVLSIHTYDQSREMRATSDRTRSQLMAQSLSLRISHAVESGIPLPSLVGVEALFQQRMASQPDIHAVALVLPGGKLLWQTTRDASAAGATAEAPVQVRGASVATLRLTLRDSGAATFSRATAALLLPAIALLALLAYLAARFSQAQGIELRNHAAWRARRAIAQGRYDNTVVLPQRRGFDLRVQQLGHAVRSVHEGLVRVRRLIASLRQTEPQHTRRERLDQLLAKAEADDRFAEHGIAQVRVVAVEAQAFWIALLVALSALALQTLWLRSLHLQGETPWQWRGVAPATAASLAAFFGAGMVAWSVTRWRRWPAPTVVLPACAALLATAVASAAGLPASLPWVFSMAAGAWHGLVVGAVLAACQAVEQVPRTRPDYAYARPRWRAATWSAWTVTAVWLGPALGSLALDAMGALQGAYALLLPALCAGFFVVRWNEPRSPWRSRTGVHGSGLAEAPRPATGRARALGQSGAAGLLLGWALAAHALGQPVLWAPLLGLGVGAGLFLRRRLPSSAVLAAVAAVATLLALASGWLSAGPSLQDAVLALAALLAGGALGRLARATEVEQQLPGLSTAQWAVMGVGAVGASSALGAHLHGGWPLLAAAVLLLVCGRAAPRAGGQHAP</sequence>
<evidence type="ECO:0000256" key="1">
    <source>
        <dbReference type="SAM" id="Phobius"/>
    </source>
</evidence>
<feature type="transmembrane region" description="Helical" evidence="1">
    <location>
        <begin position="368"/>
        <end position="392"/>
    </location>
</feature>
<feature type="transmembrane region" description="Helical" evidence="1">
    <location>
        <begin position="342"/>
        <end position="362"/>
    </location>
</feature>
<keyword evidence="1" id="KW-1133">Transmembrane helix</keyword>
<reference evidence="2 3" key="1">
    <citation type="submission" date="2020-08" db="EMBL/GenBank/DDBJ databases">
        <title>Functional genomics of gut bacteria from endangered species of beetles.</title>
        <authorList>
            <person name="Carlos-Shanley C."/>
        </authorList>
    </citation>
    <scope>NUCLEOTIDE SEQUENCE [LARGE SCALE GENOMIC DNA]</scope>
    <source>
        <strain evidence="2 3">S00198</strain>
    </source>
</reference>
<dbReference type="Proteomes" id="UP000575083">
    <property type="component" value="Unassembled WGS sequence"/>
</dbReference>
<feature type="transmembrane region" description="Helical" evidence="1">
    <location>
        <begin position="306"/>
        <end position="330"/>
    </location>
</feature>
<dbReference type="PROSITE" id="PS51257">
    <property type="entry name" value="PROKAR_LIPOPROTEIN"/>
    <property type="match status" value="1"/>
</dbReference>
<keyword evidence="1" id="KW-0472">Membrane</keyword>
<dbReference type="RefSeq" id="WP_184859015.1">
    <property type="nucleotide sequence ID" value="NZ_JACHLK010000006.1"/>
</dbReference>